<evidence type="ECO:0000313" key="2">
    <source>
        <dbReference type="EMBL" id="NHN84610.1"/>
    </source>
</evidence>
<accession>A0ABX0JPZ8</accession>
<gene>
    <name evidence="2" type="ORF">GOB93_08120</name>
</gene>
<feature type="region of interest" description="Disordered" evidence="1">
    <location>
        <begin position="92"/>
        <end position="111"/>
    </location>
</feature>
<name>A0ABX0JPZ8_9PROT</name>
<dbReference type="Proteomes" id="UP000635278">
    <property type="component" value="Unassembled WGS sequence"/>
</dbReference>
<feature type="region of interest" description="Disordered" evidence="1">
    <location>
        <begin position="1"/>
        <end position="32"/>
    </location>
</feature>
<evidence type="ECO:0000313" key="3">
    <source>
        <dbReference type="Proteomes" id="UP000635278"/>
    </source>
</evidence>
<feature type="compositionally biased region" description="Acidic residues" evidence="1">
    <location>
        <begin position="92"/>
        <end position="109"/>
    </location>
</feature>
<dbReference type="EMBL" id="WOTB01000008">
    <property type="protein sequence ID" value="NHN84610.1"/>
    <property type="molecule type" value="Genomic_DNA"/>
</dbReference>
<proteinExistence type="predicted"/>
<sequence>MSDKYRRACQCAGEKHGAQKPGKAVAPVRRRSAGIRVRRPDQAYVSSEPSSELADWLAEPSVVFETTLPEASVTVIVMVPSLFTVSVVVSDEEDDVEEELPADEDELADDVSYRLVRDVPETPEMEEDTN</sequence>
<protein>
    <submittedName>
        <fullName evidence="2">Uncharacterized protein</fullName>
    </submittedName>
</protein>
<keyword evidence="3" id="KW-1185">Reference proteome</keyword>
<dbReference type="RefSeq" id="WP_173582998.1">
    <property type="nucleotide sequence ID" value="NZ_WOTB01000008.1"/>
</dbReference>
<comment type="caution">
    <text evidence="2">The sequence shown here is derived from an EMBL/GenBank/DDBJ whole genome shotgun (WGS) entry which is preliminary data.</text>
</comment>
<reference evidence="2 3" key="1">
    <citation type="journal article" date="2020" name="Int. J. Syst. Evol. Microbiol.">
        <title>Novel acetic acid bacteria from cider fermentations: Acetobacter conturbans sp. nov. and Acetobacter fallax sp. nov.</title>
        <authorList>
            <person name="Sombolestani A.S."/>
            <person name="Cleenwerck I."/>
            <person name="Cnockaert M."/>
            <person name="Borremans W."/>
            <person name="Wieme A.D."/>
            <person name="De Vuyst L."/>
            <person name="Vandamme P."/>
        </authorList>
    </citation>
    <scope>NUCLEOTIDE SEQUENCE [LARGE SCALE GENOMIC DNA]</scope>
    <source>
        <strain evidence="2 3">LMG 30640</strain>
    </source>
</reference>
<organism evidence="2 3">
    <name type="scientific">Acetobacter musti</name>
    <dbReference type="NCBI Taxonomy" id="864732"/>
    <lineage>
        <taxon>Bacteria</taxon>
        <taxon>Pseudomonadati</taxon>
        <taxon>Pseudomonadota</taxon>
        <taxon>Alphaproteobacteria</taxon>
        <taxon>Acetobacterales</taxon>
        <taxon>Acetobacteraceae</taxon>
        <taxon>Acetobacter</taxon>
    </lineage>
</organism>
<evidence type="ECO:0000256" key="1">
    <source>
        <dbReference type="SAM" id="MobiDB-lite"/>
    </source>
</evidence>